<protein>
    <submittedName>
        <fullName evidence="2">DUF2780 domain-containing protein</fullName>
    </submittedName>
</protein>
<dbReference type="RefSeq" id="WP_144042162.1">
    <property type="nucleotide sequence ID" value="NZ_BMPL01000035.1"/>
</dbReference>
<keyword evidence="3" id="KW-1185">Reference proteome</keyword>
<dbReference type="InterPro" id="IPR021302">
    <property type="entry name" value="DUF2780_VcgC/VcgE"/>
</dbReference>
<dbReference type="EMBL" id="VKGK01000035">
    <property type="protein sequence ID" value="TRY12340.1"/>
    <property type="molecule type" value="Genomic_DNA"/>
</dbReference>
<reference evidence="3" key="1">
    <citation type="submission" date="2019-07" db="EMBL/GenBank/DDBJ databases">
        <title>Shewanella sp. YLB-08 draft genomic sequence.</title>
        <authorList>
            <person name="Yu L."/>
        </authorList>
    </citation>
    <scope>NUCLEOTIDE SEQUENCE [LARGE SCALE GENOMIC DNA]</scope>
    <source>
        <strain evidence="3">JCM 20706</strain>
    </source>
</reference>
<dbReference type="AlphaFoldDB" id="A0A553JIR4"/>
<feature type="chain" id="PRO_5021998815" evidence="1">
    <location>
        <begin position="23"/>
        <end position="174"/>
    </location>
</feature>
<dbReference type="Pfam" id="PF11075">
    <property type="entry name" value="DUF2780"/>
    <property type="match status" value="1"/>
</dbReference>
<evidence type="ECO:0000313" key="2">
    <source>
        <dbReference type="EMBL" id="TRY12340.1"/>
    </source>
</evidence>
<dbReference type="OrthoDB" id="6265423at2"/>
<keyword evidence="1" id="KW-0732">Signal</keyword>
<name>A0A553JIR4_SHEHA</name>
<proteinExistence type="predicted"/>
<sequence length="174" mass="17775">MKLSTLLGLLMSCTLITAPATAGWFDDLFGKEEVKPVATETQTQGTDLVSNVMSQLGLNKSQAEGGLGSLLTLAKSTLGGEDFGPIAKAIPGINELLSAAPAIDNESGMSGLLSKAGDLGASLQGGAQVYDAFEKLGISKELAAPMVNIVKGYLDSHAGDGTSDMLMKGLSTIL</sequence>
<feature type="signal peptide" evidence="1">
    <location>
        <begin position="1"/>
        <end position="22"/>
    </location>
</feature>
<accession>A0A553JIR4</accession>
<evidence type="ECO:0000313" key="3">
    <source>
        <dbReference type="Proteomes" id="UP000318126"/>
    </source>
</evidence>
<evidence type="ECO:0000256" key="1">
    <source>
        <dbReference type="SAM" id="SignalP"/>
    </source>
</evidence>
<comment type="caution">
    <text evidence="2">The sequence shown here is derived from an EMBL/GenBank/DDBJ whole genome shotgun (WGS) entry which is preliminary data.</text>
</comment>
<gene>
    <name evidence="2" type="ORF">FN961_21170</name>
</gene>
<dbReference type="Proteomes" id="UP000318126">
    <property type="component" value="Unassembled WGS sequence"/>
</dbReference>
<organism evidence="2 3">
    <name type="scientific">Shewanella hanedai</name>
    <name type="common">Alteromonas hanedai</name>
    <dbReference type="NCBI Taxonomy" id="25"/>
    <lineage>
        <taxon>Bacteria</taxon>
        <taxon>Pseudomonadati</taxon>
        <taxon>Pseudomonadota</taxon>
        <taxon>Gammaproteobacteria</taxon>
        <taxon>Alteromonadales</taxon>
        <taxon>Shewanellaceae</taxon>
        <taxon>Shewanella</taxon>
    </lineage>
</organism>